<protein>
    <submittedName>
        <fullName evidence="12">Cytochrome P450</fullName>
    </submittedName>
</protein>
<keyword evidence="11" id="KW-0732">Signal</keyword>
<dbReference type="OrthoDB" id="2789670at2759"/>
<keyword evidence="4 9" id="KW-0349">Heme</keyword>
<evidence type="ECO:0000256" key="7">
    <source>
        <dbReference type="ARBA" id="ARBA00023004"/>
    </source>
</evidence>
<keyword evidence="6 10" id="KW-0560">Oxidoreductase</keyword>
<accession>A0A167KSX3</accession>
<keyword evidence="7 9" id="KW-0408">Iron</keyword>
<evidence type="ECO:0000256" key="8">
    <source>
        <dbReference type="ARBA" id="ARBA00023033"/>
    </source>
</evidence>
<keyword evidence="5 9" id="KW-0479">Metal-binding</keyword>
<dbReference type="InterPro" id="IPR017972">
    <property type="entry name" value="Cyt_P450_CS"/>
</dbReference>
<evidence type="ECO:0000256" key="2">
    <source>
        <dbReference type="ARBA" id="ARBA00005179"/>
    </source>
</evidence>
<dbReference type="PANTHER" id="PTHR46300">
    <property type="entry name" value="P450, PUTATIVE (EUROFUNG)-RELATED-RELATED"/>
    <property type="match status" value="1"/>
</dbReference>
<name>A0A167KSX3_CALVF</name>
<dbReference type="PROSITE" id="PS00086">
    <property type="entry name" value="CYTOCHROME_P450"/>
    <property type="match status" value="1"/>
</dbReference>
<evidence type="ECO:0000256" key="4">
    <source>
        <dbReference type="ARBA" id="ARBA00022617"/>
    </source>
</evidence>
<gene>
    <name evidence="12" type="ORF">CALVIDRAFT_599448</name>
</gene>
<evidence type="ECO:0000256" key="5">
    <source>
        <dbReference type="ARBA" id="ARBA00022723"/>
    </source>
</evidence>
<dbReference type="GO" id="GO:0005506">
    <property type="term" value="F:iron ion binding"/>
    <property type="evidence" value="ECO:0007669"/>
    <property type="project" value="InterPro"/>
</dbReference>
<comment type="similarity">
    <text evidence="3 10">Belongs to the cytochrome P450 family.</text>
</comment>
<dbReference type="InterPro" id="IPR001128">
    <property type="entry name" value="Cyt_P450"/>
</dbReference>
<dbReference type="SUPFAM" id="SSF48264">
    <property type="entry name" value="Cytochrome P450"/>
    <property type="match status" value="1"/>
</dbReference>
<dbReference type="GO" id="GO:0020037">
    <property type="term" value="F:heme binding"/>
    <property type="evidence" value="ECO:0007669"/>
    <property type="project" value="InterPro"/>
</dbReference>
<keyword evidence="8 10" id="KW-0503">Monooxygenase</keyword>
<evidence type="ECO:0000313" key="13">
    <source>
        <dbReference type="Proteomes" id="UP000076738"/>
    </source>
</evidence>
<comment type="cofactor">
    <cofactor evidence="1 9">
        <name>heme</name>
        <dbReference type="ChEBI" id="CHEBI:30413"/>
    </cofactor>
</comment>
<feature type="signal peptide" evidence="11">
    <location>
        <begin position="1"/>
        <end position="17"/>
    </location>
</feature>
<dbReference type="InterPro" id="IPR036396">
    <property type="entry name" value="Cyt_P450_sf"/>
</dbReference>
<dbReference type="STRING" id="1330018.A0A167KSX3"/>
<dbReference type="PRINTS" id="PR00463">
    <property type="entry name" value="EP450I"/>
</dbReference>
<dbReference type="EMBL" id="KV417291">
    <property type="protein sequence ID" value="KZO94967.1"/>
    <property type="molecule type" value="Genomic_DNA"/>
</dbReference>
<dbReference type="PRINTS" id="PR00385">
    <property type="entry name" value="P450"/>
</dbReference>
<feature type="chain" id="PRO_5007889506" evidence="11">
    <location>
        <begin position="18"/>
        <end position="484"/>
    </location>
</feature>
<sequence>MLSVTLVILATSLLIFACRRLTRKPIIPLPPGPKGLPLLGSALDLPKENEWLYYSKLHKTYGDIIHFNVLGQSYLVVGSLRIASDLLEKRSAIYSGRIHLSFGGSFDDWKRSMLLQEGPAHRGYRRFAHKGLSSTAVKQYEGLQEREALKTLQKLLDEPEKFLEHFKWNTAATILLIAYGYQVQCYSDPFVLAVRDVMDRFSTFFAPGNLLMDYVPMIKYLPEWLPGMSFKKTVWEFKVQADKTFDDPYEAVKKQMAAGTAVPCLTTQLLEEMKSNEDEAHITGMTGSLFLAGSDTSASALSAFMMAMILYPEVQKKAQQEIDAVVGADRLPAFLDRNNLPYVDALVKEVLRWHPIAPIGFPHRLIEEDHYEGYRIPKDTLVITNIWHMARDEAAYGPDPERFKPERFLGSNAAPFGYKTAQTQEFGSPAFGFGRRLCPGQHIAMSTLFILCSNILATMTVSPEVGDDGSPILPKVESTGGVIV</sequence>
<dbReference type="GO" id="GO:0016705">
    <property type="term" value="F:oxidoreductase activity, acting on paired donors, with incorporation or reduction of molecular oxygen"/>
    <property type="evidence" value="ECO:0007669"/>
    <property type="project" value="InterPro"/>
</dbReference>
<dbReference type="PANTHER" id="PTHR46300:SF7">
    <property type="entry name" value="P450, PUTATIVE (EUROFUNG)-RELATED"/>
    <property type="match status" value="1"/>
</dbReference>
<dbReference type="InterPro" id="IPR050364">
    <property type="entry name" value="Cytochrome_P450_fung"/>
</dbReference>
<evidence type="ECO:0000313" key="12">
    <source>
        <dbReference type="EMBL" id="KZO94967.1"/>
    </source>
</evidence>
<dbReference type="Proteomes" id="UP000076738">
    <property type="component" value="Unassembled WGS sequence"/>
</dbReference>
<dbReference type="CDD" id="cd11065">
    <property type="entry name" value="CYP64-like"/>
    <property type="match status" value="1"/>
</dbReference>
<organism evidence="12 13">
    <name type="scientific">Calocera viscosa (strain TUFC12733)</name>
    <dbReference type="NCBI Taxonomy" id="1330018"/>
    <lineage>
        <taxon>Eukaryota</taxon>
        <taxon>Fungi</taxon>
        <taxon>Dikarya</taxon>
        <taxon>Basidiomycota</taxon>
        <taxon>Agaricomycotina</taxon>
        <taxon>Dacrymycetes</taxon>
        <taxon>Dacrymycetales</taxon>
        <taxon>Dacrymycetaceae</taxon>
        <taxon>Calocera</taxon>
    </lineage>
</organism>
<evidence type="ECO:0000256" key="11">
    <source>
        <dbReference type="SAM" id="SignalP"/>
    </source>
</evidence>
<evidence type="ECO:0000256" key="9">
    <source>
        <dbReference type="PIRSR" id="PIRSR602401-1"/>
    </source>
</evidence>
<keyword evidence="13" id="KW-1185">Reference proteome</keyword>
<feature type="binding site" description="axial binding residue" evidence="9">
    <location>
        <position position="438"/>
    </location>
    <ligand>
        <name>heme</name>
        <dbReference type="ChEBI" id="CHEBI:30413"/>
    </ligand>
    <ligandPart>
        <name>Fe</name>
        <dbReference type="ChEBI" id="CHEBI:18248"/>
    </ligandPart>
</feature>
<dbReference type="Pfam" id="PF00067">
    <property type="entry name" value="p450"/>
    <property type="match status" value="1"/>
</dbReference>
<evidence type="ECO:0000256" key="1">
    <source>
        <dbReference type="ARBA" id="ARBA00001971"/>
    </source>
</evidence>
<dbReference type="AlphaFoldDB" id="A0A167KSX3"/>
<evidence type="ECO:0000256" key="10">
    <source>
        <dbReference type="RuleBase" id="RU000461"/>
    </source>
</evidence>
<evidence type="ECO:0000256" key="6">
    <source>
        <dbReference type="ARBA" id="ARBA00023002"/>
    </source>
</evidence>
<evidence type="ECO:0000256" key="3">
    <source>
        <dbReference type="ARBA" id="ARBA00010617"/>
    </source>
</evidence>
<dbReference type="InterPro" id="IPR002401">
    <property type="entry name" value="Cyt_P450_E_grp-I"/>
</dbReference>
<comment type="pathway">
    <text evidence="2">Secondary metabolite biosynthesis.</text>
</comment>
<dbReference type="GO" id="GO:0004497">
    <property type="term" value="F:monooxygenase activity"/>
    <property type="evidence" value="ECO:0007669"/>
    <property type="project" value="UniProtKB-KW"/>
</dbReference>
<reference evidence="12 13" key="1">
    <citation type="journal article" date="2016" name="Mol. Biol. Evol.">
        <title>Comparative Genomics of Early-Diverging Mushroom-Forming Fungi Provides Insights into the Origins of Lignocellulose Decay Capabilities.</title>
        <authorList>
            <person name="Nagy L.G."/>
            <person name="Riley R."/>
            <person name="Tritt A."/>
            <person name="Adam C."/>
            <person name="Daum C."/>
            <person name="Floudas D."/>
            <person name="Sun H."/>
            <person name="Yadav J.S."/>
            <person name="Pangilinan J."/>
            <person name="Larsson K.H."/>
            <person name="Matsuura K."/>
            <person name="Barry K."/>
            <person name="Labutti K."/>
            <person name="Kuo R."/>
            <person name="Ohm R.A."/>
            <person name="Bhattacharya S.S."/>
            <person name="Shirouzu T."/>
            <person name="Yoshinaga Y."/>
            <person name="Martin F.M."/>
            <person name="Grigoriev I.V."/>
            <person name="Hibbett D.S."/>
        </authorList>
    </citation>
    <scope>NUCLEOTIDE SEQUENCE [LARGE SCALE GENOMIC DNA]</scope>
    <source>
        <strain evidence="12 13">TUFC12733</strain>
    </source>
</reference>
<proteinExistence type="inferred from homology"/>
<dbReference type="Gene3D" id="1.10.630.10">
    <property type="entry name" value="Cytochrome P450"/>
    <property type="match status" value="1"/>
</dbReference>